<dbReference type="AlphaFoldDB" id="A0AAN6PLK5"/>
<dbReference type="EMBL" id="MU854359">
    <property type="protein sequence ID" value="KAK4041339.1"/>
    <property type="molecule type" value="Genomic_DNA"/>
</dbReference>
<feature type="region of interest" description="Disordered" evidence="1">
    <location>
        <begin position="170"/>
        <end position="203"/>
    </location>
</feature>
<accession>A0AAN6PLK5</accession>
<feature type="region of interest" description="Disordered" evidence="1">
    <location>
        <begin position="251"/>
        <end position="285"/>
    </location>
</feature>
<organism evidence="2 3">
    <name type="scientific">Parachaetomium inaequale</name>
    <dbReference type="NCBI Taxonomy" id="2588326"/>
    <lineage>
        <taxon>Eukaryota</taxon>
        <taxon>Fungi</taxon>
        <taxon>Dikarya</taxon>
        <taxon>Ascomycota</taxon>
        <taxon>Pezizomycotina</taxon>
        <taxon>Sordariomycetes</taxon>
        <taxon>Sordariomycetidae</taxon>
        <taxon>Sordariales</taxon>
        <taxon>Chaetomiaceae</taxon>
        <taxon>Parachaetomium</taxon>
    </lineage>
</organism>
<feature type="region of interest" description="Disordered" evidence="1">
    <location>
        <begin position="1"/>
        <end position="42"/>
    </location>
</feature>
<evidence type="ECO:0000313" key="2">
    <source>
        <dbReference type="EMBL" id="KAK4041339.1"/>
    </source>
</evidence>
<reference evidence="3" key="1">
    <citation type="journal article" date="2023" name="Mol. Phylogenet. Evol.">
        <title>Genome-scale phylogeny and comparative genomics of the fungal order Sordariales.</title>
        <authorList>
            <person name="Hensen N."/>
            <person name="Bonometti L."/>
            <person name="Westerberg I."/>
            <person name="Brannstrom I.O."/>
            <person name="Guillou S."/>
            <person name="Cros-Aarteil S."/>
            <person name="Calhoun S."/>
            <person name="Haridas S."/>
            <person name="Kuo A."/>
            <person name="Mondo S."/>
            <person name="Pangilinan J."/>
            <person name="Riley R."/>
            <person name="LaButti K."/>
            <person name="Andreopoulos B."/>
            <person name="Lipzen A."/>
            <person name="Chen C."/>
            <person name="Yan M."/>
            <person name="Daum C."/>
            <person name="Ng V."/>
            <person name="Clum A."/>
            <person name="Steindorff A."/>
            <person name="Ohm R.A."/>
            <person name="Martin F."/>
            <person name="Silar P."/>
            <person name="Natvig D.O."/>
            <person name="Lalanne C."/>
            <person name="Gautier V."/>
            <person name="Ament-Velasquez S.L."/>
            <person name="Kruys A."/>
            <person name="Hutchinson M.I."/>
            <person name="Powell A.J."/>
            <person name="Barry K."/>
            <person name="Miller A.N."/>
            <person name="Grigoriev I.V."/>
            <person name="Debuchy R."/>
            <person name="Gladieux P."/>
            <person name="Hiltunen Thoren M."/>
            <person name="Johannesson H."/>
        </authorList>
    </citation>
    <scope>NUCLEOTIDE SEQUENCE [LARGE SCALE GENOMIC DNA]</scope>
    <source>
        <strain evidence="3">CBS 284.82</strain>
    </source>
</reference>
<evidence type="ECO:0000256" key="1">
    <source>
        <dbReference type="SAM" id="MobiDB-lite"/>
    </source>
</evidence>
<dbReference type="Proteomes" id="UP001303115">
    <property type="component" value="Unassembled WGS sequence"/>
</dbReference>
<evidence type="ECO:0000313" key="3">
    <source>
        <dbReference type="Proteomes" id="UP001303115"/>
    </source>
</evidence>
<proteinExistence type="predicted"/>
<gene>
    <name evidence="2" type="ORF">C8A01DRAFT_34643</name>
</gene>
<comment type="caution">
    <text evidence="2">The sequence shown here is derived from an EMBL/GenBank/DDBJ whole genome shotgun (WGS) entry which is preliminary data.</text>
</comment>
<feature type="compositionally biased region" description="Polar residues" evidence="1">
    <location>
        <begin position="1"/>
        <end position="18"/>
    </location>
</feature>
<protein>
    <submittedName>
        <fullName evidence="2">Uncharacterized protein</fullName>
    </submittedName>
</protein>
<feature type="compositionally biased region" description="Acidic residues" evidence="1">
    <location>
        <begin position="170"/>
        <end position="200"/>
    </location>
</feature>
<sequence>MSNPSDLETAQELHQTTTKESEEEDFHNQNAPGSGPQPLIEKWLPTLTALDKATEQAFPSSPQPDRADPKIINFTRAAFRLYWHVALTRLLDDIAADESIPHHVTSPSVNTFVVKIFDRPHQGCCPCSLPFVPPSIVVRNEEGVNKVDLVRAVRDYLYGEGARPVVYLEGDEEDYEDEDWEENGEDGDMGEGGDGDEDDGWGVKMRTPLVYTWDWMSGGRNEDGDPLSYYTEVPQVFIYCCRAAEFERKQEELERERKKRQEERQKWEEKQKREPEESEGDKSKL</sequence>
<keyword evidence="3" id="KW-1185">Reference proteome</keyword>
<name>A0AAN6PLK5_9PEZI</name>